<dbReference type="Pfam" id="PF21948">
    <property type="entry name" value="LplA-B_cat"/>
    <property type="match status" value="1"/>
</dbReference>
<evidence type="ECO:0000313" key="2">
    <source>
        <dbReference type="EMBL" id="MFC4304452.1"/>
    </source>
</evidence>
<dbReference type="Proteomes" id="UP001595755">
    <property type="component" value="Unassembled WGS sequence"/>
</dbReference>
<dbReference type="PANTHER" id="PTHR43679:SF2">
    <property type="entry name" value="OCTANOYL-[GCVH]:PROTEIN N-OCTANOYLTRANSFERASE"/>
    <property type="match status" value="1"/>
</dbReference>
<sequence>MNDSDIPWVSGMAILDRTTEAASPDVVRSFALDELLGKAAGNGGQPVCHLWRHQRAFVMGTRDSRLPLAAEAIRRLEEAGYSTLVRNSGGAAVPLDLGVVNLSLILPISEGKQDFRTDFERMHRLIRRTVAAGGREIDRGEVAGSYCPGDYDLQLDGLKFCGIAQRRQLRAMIIQAFIVVEGSGVQRGELVRAFYERAASGAESDSFPAVRPEVMTSLAERSVKGLGTAKAFTEGIIRTLTEFGATPQSEGSAGMRWPDESAIAEMSRQLRARHPAASEGAR</sequence>
<protein>
    <submittedName>
        <fullName evidence="2">Biotin/lipoate A/B protein ligase family protein</fullName>
    </submittedName>
</protein>
<dbReference type="InterPro" id="IPR050664">
    <property type="entry name" value="Octanoyltrans_LipM/LipL"/>
</dbReference>
<dbReference type="InterPro" id="IPR045864">
    <property type="entry name" value="aa-tRNA-synth_II/BPL/LPL"/>
</dbReference>
<evidence type="ECO:0000259" key="1">
    <source>
        <dbReference type="PROSITE" id="PS51733"/>
    </source>
</evidence>
<dbReference type="RefSeq" id="WP_204604839.1">
    <property type="nucleotide sequence ID" value="NZ_JBHSED010000023.1"/>
</dbReference>
<accession>A0ABV8SC69</accession>
<gene>
    <name evidence="2" type="ORF">ACFO1S_13570</name>
</gene>
<proteinExistence type="predicted"/>
<dbReference type="InterPro" id="IPR004143">
    <property type="entry name" value="BPL_LPL_catalytic"/>
</dbReference>
<dbReference type="Gene3D" id="3.30.930.10">
    <property type="entry name" value="Bira Bifunctional Protein, Domain 2"/>
    <property type="match status" value="1"/>
</dbReference>
<dbReference type="PANTHER" id="PTHR43679">
    <property type="entry name" value="OCTANOYLTRANSFERASE LIPM-RELATED"/>
    <property type="match status" value="1"/>
</dbReference>
<dbReference type="GO" id="GO:0016874">
    <property type="term" value="F:ligase activity"/>
    <property type="evidence" value="ECO:0007669"/>
    <property type="project" value="UniProtKB-KW"/>
</dbReference>
<evidence type="ECO:0000313" key="3">
    <source>
        <dbReference type="Proteomes" id="UP001595755"/>
    </source>
</evidence>
<keyword evidence="3" id="KW-1185">Reference proteome</keyword>
<dbReference type="SUPFAM" id="SSF55681">
    <property type="entry name" value="Class II aaRS and biotin synthetases"/>
    <property type="match status" value="1"/>
</dbReference>
<comment type="caution">
    <text evidence="2">The sequence shown here is derived from an EMBL/GenBank/DDBJ whole genome shotgun (WGS) entry which is preliminary data.</text>
</comment>
<name>A0ABV8SC69_9BACL</name>
<dbReference type="PROSITE" id="PS51733">
    <property type="entry name" value="BPL_LPL_CATALYTIC"/>
    <property type="match status" value="1"/>
</dbReference>
<organism evidence="2 3">
    <name type="scientific">Cohnella boryungensis</name>
    <dbReference type="NCBI Taxonomy" id="768479"/>
    <lineage>
        <taxon>Bacteria</taxon>
        <taxon>Bacillati</taxon>
        <taxon>Bacillota</taxon>
        <taxon>Bacilli</taxon>
        <taxon>Bacillales</taxon>
        <taxon>Paenibacillaceae</taxon>
        <taxon>Cohnella</taxon>
    </lineage>
</organism>
<feature type="domain" description="BPL/LPL catalytic" evidence="1">
    <location>
        <begin position="42"/>
        <end position="226"/>
    </location>
</feature>
<reference evidence="3" key="1">
    <citation type="journal article" date="2019" name="Int. J. Syst. Evol. Microbiol.">
        <title>The Global Catalogue of Microorganisms (GCM) 10K type strain sequencing project: providing services to taxonomists for standard genome sequencing and annotation.</title>
        <authorList>
            <consortium name="The Broad Institute Genomics Platform"/>
            <consortium name="The Broad Institute Genome Sequencing Center for Infectious Disease"/>
            <person name="Wu L."/>
            <person name="Ma J."/>
        </authorList>
    </citation>
    <scope>NUCLEOTIDE SEQUENCE [LARGE SCALE GENOMIC DNA]</scope>
    <source>
        <strain evidence="3">CGMCC 4.1641</strain>
    </source>
</reference>
<dbReference type="EMBL" id="JBHSED010000023">
    <property type="protein sequence ID" value="MFC4304452.1"/>
    <property type="molecule type" value="Genomic_DNA"/>
</dbReference>
<keyword evidence="2" id="KW-0436">Ligase</keyword>